<evidence type="ECO:0000313" key="5">
    <source>
        <dbReference type="Proteomes" id="UP000054383"/>
    </source>
</evidence>
<sequence length="330" mass="37643">MMALPRVGLRKLLKVVGVSLVAFIIIHQLNYKDDYTLASQISESIEVIKSCPRSAPTQSNDPRLEIPDLIHQIWKTANVDTYSIEASHESWKTTFEPMNYTVKLWTEDDIIGLVKAKYPWLLSTYEGYQQNIQRADIARLMVVHAEGGIYADLDVHPRSVEGISCLQNLGLQGIFASTVGTLGLSNHFFMARRGSVLLEWILYEAKRRAGPRSKIIPLPYLRVFWSTGPMMVTSAFRKYAWMYSTMDYGLGLLDKSYGSSLTWHEAGRSWHGWDGRLLNYIADHIRVESLWLALSFSVAFFGLACIMIRRRYDLKSRLYKATFLSGRTGL</sequence>
<keyword evidence="5" id="KW-1185">Reference proteome</keyword>
<proteinExistence type="inferred from homology"/>
<keyword evidence="3" id="KW-0812">Transmembrane</keyword>
<dbReference type="PANTHER" id="PTHR32385:SF15">
    <property type="entry name" value="INOSITOL PHOSPHOCERAMIDE MANNOSYLTRANSFERASE 1"/>
    <property type="match status" value="1"/>
</dbReference>
<keyword evidence="3" id="KW-0472">Membrane</keyword>
<dbReference type="OMA" id="QMTASHD"/>
<keyword evidence="2" id="KW-0808">Transferase</keyword>
<name>A0A0U1M960_TALIS</name>
<dbReference type="Gene3D" id="3.90.550.20">
    <property type="match status" value="1"/>
</dbReference>
<evidence type="ECO:0000256" key="3">
    <source>
        <dbReference type="SAM" id="Phobius"/>
    </source>
</evidence>
<dbReference type="GO" id="GO:0051999">
    <property type="term" value="P:mannosyl-inositol phosphorylceramide biosynthetic process"/>
    <property type="evidence" value="ECO:0007669"/>
    <property type="project" value="TreeGrafter"/>
</dbReference>
<keyword evidence="3" id="KW-1133">Transmembrane helix</keyword>
<accession>A0A0U1M960</accession>
<dbReference type="InterPro" id="IPR029044">
    <property type="entry name" value="Nucleotide-diphossugar_trans"/>
</dbReference>
<evidence type="ECO:0008006" key="6">
    <source>
        <dbReference type="Google" id="ProtNLM"/>
    </source>
</evidence>
<feature type="transmembrane region" description="Helical" evidence="3">
    <location>
        <begin position="290"/>
        <end position="308"/>
    </location>
</feature>
<dbReference type="Proteomes" id="UP000054383">
    <property type="component" value="Unassembled WGS sequence"/>
</dbReference>
<dbReference type="PANTHER" id="PTHR32385">
    <property type="entry name" value="MANNOSYL PHOSPHORYLINOSITOL CERAMIDE SYNTHASE"/>
    <property type="match status" value="1"/>
</dbReference>
<protein>
    <recommendedName>
        <fullName evidence="6">Mannosyl phosphorylinositol ceramide synthase SUR1</fullName>
    </recommendedName>
</protein>
<evidence type="ECO:0000256" key="1">
    <source>
        <dbReference type="ARBA" id="ARBA00009003"/>
    </source>
</evidence>
<dbReference type="SUPFAM" id="SSF53448">
    <property type="entry name" value="Nucleotide-diphospho-sugar transferases"/>
    <property type="match status" value="1"/>
</dbReference>
<evidence type="ECO:0000313" key="4">
    <source>
        <dbReference type="EMBL" id="CRG92105.1"/>
    </source>
</evidence>
<dbReference type="InterPro" id="IPR007577">
    <property type="entry name" value="GlycoTrfase_DXD_sugar-bd_CS"/>
</dbReference>
<dbReference type="EMBL" id="CVMT01000011">
    <property type="protein sequence ID" value="CRG92105.1"/>
    <property type="molecule type" value="Genomic_DNA"/>
</dbReference>
<organism evidence="4 5">
    <name type="scientific">Talaromyces islandicus</name>
    <name type="common">Penicillium islandicum</name>
    <dbReference type="NCBI Taxonomy" id="28573"/>
    <lineage>
        <taxon>Eukaryota</taxon>
        <taxon>Fungi</taxon>
        <taxon>Dikarya</taxon>
        <taxon>Ascomycota</taxon>
        <taxon>Pezizomycotina</taxon>
        <taxon>Eurotiomycetes</taxon>
        <taxon>Eurotiomycetidae</taxon>
        <taxon>Eurotiales</taxon>
        <taxon>Trichocomaceae</taxon>
        <taxon>Talaromyces</taxon>
        <taxon>Talaromyces sect. Islandici</taxon>
    </lineage>
</organism>
<dbReference type="GO" id="GO:0000030">
    <property type="term" value="F:mannosyltransferase activity"/>
    <property type="evidence" value="ECO:0007669"/>
    <property type="project" value="TreeGrafter"/>
</dbReference>
<comment type="similarity">
    <text evidence="1">Belongs to the glycosyltransferase 32 family.</text>
</comment>
<gene>
    <name evidence="4" type="ORF">PISL3812_09160</name>
</gene>
<dbReference type="GO" id="GO:0016020">
    <property type="term" value="C:membrane"/>
    <property type="evidence" value="ECO:0007669"/>
    <property type="project" value="GOC"/>
</dbReference>
<dbReference type="InterPro" id="IPR051706">
    <property type="entry name" value="Glycosyltransferase_domain"/>
</dbReference>
<dbReference type="OrthoDB" id="409543at2759"/>
<dbReference type="AlphaFoldDB" id="A0A0U1M960"/>
<reference evidence="4 5" key="1">
    <citation type="submission" date="2015-04" db="EMBL/GenBank/DDBJ databases">
        <authorList>
            <person name="Syromyatnikov M.Y."/>
            <person name="Popov V.N."/>
        </authorList>
    </citation>
    <scope>NUCLEOTIDE SEQUENCE [LARGE SCALE GENOMIC DNA]</scope>
    <source>
        <strain evidence="4">WF-38-12</strain>
    </source>
</reference>
<evidence type="ECO:0000256" key="2">
    <source>
        <dbReference type="ARBA" id="ARBA00022679"/>
    </source>
</evidence>
<dbReference type="Pfam" id="PF04488">
    <property type="entry name" value="Gly_transf_sug"/>
    <property type="match status" value="1"/>
</dbReference>
<feature type="transmembrane region" description="Helical" evidence="3">
    <location>
        <begin position="12"/>
        <end position="31"/>
    </location>
</feature>